<proteinExistence type="predicted"/>
<reference evidence="1 2" key="1">
    <citation type="journal article" date="2019" name="Mol. Biol. Evol.">
        <title>Blast fungal genomes show frequent chromosomal changes, gene gains and losses, and effector gene turnover.</title>
        <authorList>
            <person name="Gomez Luciano L.B."/>
            <person name="Jason Tsai I."/>
            <person name="Chuma I."/>
            <person name="Tosa Y."/>
            <person name="Chen Y.H."/>
            <person name="Li J.Y."/>
            <person name="Li M.Y."/>
            <person name="Jade Lu M.Y."/>
            <person name="Nakayashiki H."/>
            <person name="Li W.H."/>
        </authorList>
    </citation>
    <scope>NUCLEOTIDE SEQUENCE [LARGE SCALE GENOMIC DNA]</scope>
    <source>
        <strain evidence="1">MZ5-1-6</strain>
    </source>
</reference>
<dbReference type="AlphaFoldDB" id="A0A4P7NVN2"/>
<name>A0A4P7NVN2_PYROR</name>
<protein>
    <submittedName>
        <fullName evidence="1">Uncharacterized protein</fullName>
    </submittedName>
</protein>
<evidence type="ECO:0000313" key="2">
    <source>
        <dbReference type="Proteomes" id="UP000294847"/>
    </source>
</evidence>
<gene>
    <name evidence="1" type="ORF">PoMZ_13552</name>
</gene>
<organism evidence="1 2">
    <name type="scientific">Pyricularia oryzae</name>
    <name type="common">Rice blast fungus</name>
    <name type="synonym">Magnaporthe oryzae</name>
    <dbReference type="NCBI Taxonomy" id="318829"/>
    <lineage>
        <taxon>Eukaryota</taxon>
        <taxon>Fungi</taxon>
        <taxon>Dikarya</taxon>
        <taxon>Ascomycota</taxon>
        <taxon>Pezizomycotina</taxon>
        <taxon>Sordariomycetes</taxon>
        <taxon>Sordariomycetidae</taxon>
        <taxon>Magnaporthales</taxon>
        <taxon>Pyriculariaceae</taxon>
        <taxon>Pyricularia</taxon>
    </lineage>
</organism>
<dbReference type="EMBL" id="CP034210">
    <property type="protein sequence ID" value="QBZ66570.1"/>
    <property type="molecule type" value="Genomic_DNA"/>
</dbReference>
<dbReference type="Proteomes" id="UP000294847">
    <property type="component" value="Chromosome 7"/>
</dbReference>
<dbReference type="SMR" id="A0A4P7NVN2"/>
<evidence type="ECO:0000313" key="1">
    <source>
        <dbReference type="EMBL" id="QBZ66570.1"/>
    </source>
</evidence>
<sequence>MGVYSRYAFKDLKRWNAAGQSREGAREAHRACLQKTGWFKAPGRHSPATALAIKLSSLRNSDNRKTIGHCNGLPITCGWTCGLYHVLAMNLWLVADYSDWCG</sequence>
<accession>A0A4P7NVN2</accession>